<name>A0AAV8UIA2_9RHOD</name>
<evidence type="ECO:0000313" key="3">
    <source>
        <dbReference type="Proteomes" id="UP001157974"/>
    </source>
</evidence>
<organism evidence="2 3">
    <name type="scientific">Rhodosorus marinus</name>
    <dbReference type="NCBI Taxonomy" id="101924"/>
    <lineage>
        <taxon>Eukaryota</taxon>
        <taxon>Rhodophyta</taxon>
        <taxon>Stylonematophyceae</taxon>
        <taxon>Stylonematales</taxon>
        <taxon>Stylonemataceae</taxon>
        <taxon>Rhodosorus</taxon>
    </lineage>
</organism>
<feature type="chain" id="PRO_5043586256" evidence="1">
    <location>
        <begin position="21"/>
        <end position="601"/>
    </location>
</feature>
<evidence type="ECO:0000313" key="2">
    <source>
        <dbReference type="EMBL" id="KAJ8901037.1"/>
    </source>
</evidence>
<proteinExistence type="predicted"/>
<gene>
    <name evidence="2" type="ORF">NDN08_004899</name>
</gene>
<dbReference type="Proteomes" id="UP001157974">
    <property type="component" value="Unassembled WGS sequence"/>
</dbReference>
<accession>A0AAV8UIA2</accession>
<evidence type="ECO:0000256" key="1">
    <source>
        <dbReference type="SAM" id="SignalP"/>
    </source>
</evidence>
<keyword evidence="1" id="KW-0732">Signal</keyword>
<feature type="signal peptide" evidence="1">
    <location>
        <begin position="1"/>
        <end position="20"/>
    </location>
</feature>
<dbReference type="EMBL" id="JAMWBK010000012">
    <property type="protein sequence ID" value="KAJ8901037.1"/>
    <property type="molecule type" value="Genomic_DNA"/>
</dbReference>
<dbReference type="Gene3D" id="1.20.120.20">
    <property type="entry name" value="Apolipoprotein"/>
    <property type="match status" value="1"/>
</dbReference>
<comment type="caution">
    <text evidence="2">The sequence shown here is derived from an EMBL/GenBank/DDBJ whole genome shotgun (WGS) entry which is preliminary data.</text>
</comment>
<keyword evidence="3" id="KW-1185">Reference proteome</keyword>
<reference evidence="2 3" key="1">
    <citation type="journal article" date="2023" name="Nat. Commun.">
        <title>Origin of minicircular mitochondrial genomes in red algae.</title>
        <authorList>
            <person name="Lee Y."/>
            <person name="Cho C.H."/>
            <person name="Lee Y.M."/>
            <person name="Park S.I."/>
            <person name="Yang J.H."/>
            <person name="West J.A."/>
            <person name="Bhattacharya D."/>
            <person name="Yoon H.S."/>
        </authorList>
    </citation>
    <scope>NUCLEOTIDE SEQUENCE [LARGE SCALE GENOMIC DNA]</scope>
    <source>
        <strain evidence="2 3">CCMP1338</strain>
        <tissue evidence="2">Whole cell</tissue>
    </source>
</reference>
<sequence length="601" mass="62037">MISLRVTLMVLCAAVVAVSGVPVRHLKLDSIKSSRSSTCTPTGIFPSAADGYLGCATLSDFVDLLTNAMDSVLEGAGDLSPVIETVADGAVSALVDALSAYEKTSGVMDSAVCLGDFEASAILEPEDDGIDASGCSMIPVADSGEWSVLAFSIPAITAICPTVESGEYLTMCLAFTTCSDLPSFALTVNSNLINCLFANTAALEGSGGLSSVVGESVELALDAIAVGVSLTNSFQTTGTVMTANGAEEIALAGTYFDAVDVDISSEKFSLPDCVSLSGSFQRTVYTTADASEFNDLINAASVEEAGADILDALSSIDISILMTGELDWNLELSSLTLGALPDFEDMELAEFTAYLTTATASLSTGTTVYPGVYLYTQESNAILDTVVTFATSILEAIDGAADALGWLSGWEVSSAVELLDGLDSSSSGVSMGFLVNTEEIRVSFGLELGGGISLAVTAAFDLENDQFGFSINIGGIAQFFTAVANFVDSQLTWIVSHAEDFFDTTGDIVGTAIASAANDTSAFCKDAINTSEGAIDAAADAIADLTSGIEDNVEDMADYVYDAAEDAEEAVADGAEDAYNAAVDYTNDVADFVDNVVSGWF</sequence>
<dbReference type="AlphaFoldDB" id="A0AAV8UIA2"/>
<protein>
    <submittedName>
        <fullName evidence="2">Uncharacterized protein</fullName>
    </submittedName>
</protein>